<sequence>MQNNKSKDKVSIIILNWNGWEDTIECLESLYQITYPNYNVIVVDNSSEDDSIERIKEYREGRIKVESTFFNYDPSNKPIKIIEYTREETETDGGKEREILDLPSNRKMILIKNDKNYGFAEGNNIGMRYALKALSSDYILLLNNDTVVDKEFLDELVKVAEDNPNIGILGPKIYYYNSNKINFAGGVLFRKIGQSFHIGLHAIDKGQFDELKEVDFITGCALLVKKEVIEKIGLLNADYFAYFEDLDWNVKAHKRGYKIMFVPKAKIWHKASSTSGYMSPTYTYFHTRNRILFVRKNASKFDFIFLFLPYFVTIRILRPLFMFIIKRRWSTIKALVAGISDGISNNLKDPRRWG</sequence>
<evidence type="ECO:0000256" key="3">
    <source>
        <dbReference type="ARBA" id="ARBA00022679"/>
    </source>
</evidence>
<feature type="domain" description="Glycosyltransferase 2-like" evidence="5">
    <location>
        <begin position="11"/>
        <end position="66"/>
    </location>
</feature>
<dbReference type="GO" id="GO:0016757">
    <property type="term" value="F:glycosyltransferase activity"/>
    <property type="evidence" value="ECO:0007669"/>
    <property type="project" value="UniProtKB-KW"/>
</dbReference>
<accession>X1ASP6</accession>
<keyword evidence="4" id="KW-0812">Transmembrane</keyword>
<dbReference type="InterPro" id="IPR001173">
    <property type="entry name" value="Glyco_trans_2-like"/>
</dbReference>
<dbReference type="Pfam" id="PF13641">
    <property type="entry name" value="Glyco_tranf_2_3"/>
    <property type="match status" value="1"/>
</dbReference>
<dbReference type="Gene3D" id="3.90.550.10">
    <property type="entry name" value="Spore Coat Polysaccharide Biosynthesis Protein SpsA, Chain A"/>
    <property type="match status" value="1"/>
</dbReference>
<dbReference type="PANTHER" id="PTHR43179">
    <property type="entry name" value="RHAMNOSYLTRANSFERASE WBBL"/>
    <property type="match status" value="1"/>
</dbReference>
<proteinExistence type="inferred from homology"/>
<dbReference type="AlphaFoldDB" id="X1ASP6"/>
<name>X1ASP6_9ZZZZ</name>
<dbReference type="PANTHER" id="PTHR43179:SF12">
    <property type="entry name" value="GALACTOFURANOSYLTRANSFERASE GLFT2"/>
    <property type="match status" value="1"/>
</dbReference>
<keyword evidence="4" id="KW-0472">Membrane</keyword>
<evidence type="ECO:0000256" key="2">
    <source>
        <dbReference type="ARBA" id="ARBA00022676"/>
    </source>
</evidence>
<gene>
    <name evidence="6" type="ORF">S01H4_00424</name>
</gene>
<evidence type="ECO:0000256" key="1">
    <source>
        <dbReference type="ARBA" id="ARBA00006739"/>
    </source>
</evidence>
<protein>
    <recommendedName>
        <fullName evidence="5">Glycosyltransferase 2-like domain-containing protein</fullName>
    </recommendedName>
</protein>
<keyword evidence="2" id="KW-0328">Glycosyltransferase</keyword>
<evidence type="ECO:0000259" key="5">
    <source>
        <dbReference type="Pfam" id="PF00535"/>
    </source>
</evidence>
<dbReference type="CDD" id="cd04186">
    <property type="entry name" value="GT_2_like_c"/>
    <property type="match status" value="1"/>
</dbReference>
<comment type="caution">
    <text evidence="6">The sequence shown here is derived from an EMBL/GenBank/DDBJ whole genome shotgun (WGS) entry which is preliminary data.</text>
</comment>
<organism evidence="6">
    <name type="scientific">marine sediment metagenome</name>
    <dbReference type="NCBI Taxonomy" id="412755"/>
    <lineage>
        <taxon>unclassified sequences</taxon>
        <taxon>metagenomes</taxon>
        <taxon>ecological metagenomes</taxon>
    </lineage>
</organism>
<feature type="transmembrane region" description="Helical" evidence="4">
    <location>
        <begin position="303"/>
        <end position="325"/>
    </location>
</feature>
<dbReference type="Pfam" id="PF00535">
    <property type="entry name" value="Glycos_transf_2"/>
    <property type="match status" value="1"/>
</dbReference>
<keyword evidence="3" id="KW-0808">Transferase</keyword>
<evidence type="ECO:0000313" key="6">
    <source>
        <dbReference type="EMBL" id="GAG62886.1"/>
    </source>
</evidence>
<dbReference type="EMBL" id="BART01000057">
    <property type="protein sequence ID" value="GAG62886.1"/>
    <property type="molecule type" value="Genomic_DNA"/>
</dbReference>
<dbReference type="SUPFAM" id="SSF53448">
    <property type="entry name" value="Nucleotide-diphospho-sugar transferases"/>
    <property type="match status" value="1"/>
</dbReference>
<evidence type="ECO:0000256" key="4">
    <source>
        <dbReference type="SAM" id="Phobius"/>
    </source>
</evidence>
<keyword evidence="4" id="KW-1133">Transmembrane helix</keyword>
<reference evidence="6" key="1">
    <citation type="journal article" date="2014" name="Front. Microbiol.">
        <title>High frequency of phylogenetically diverse reductive dehalogenase-homologous genes in deep subseafloor sedimentary metagenomes.</title>
        <authorList>
            <person name="Kawai M."/>
            <person name="Futagami T."/>
            <person name="Toyoda A."/>
            <person name="Takaki Y."/>
            <person name="Nishi S."/>
            <person name="Hori S."/>
            <person name="Arai W."/>
            <person name="Tsubouchi T."/>
            <person name="Morono Y."/>
            <person name="Uchiyama I."/>
            <person name="Ito T."/>
            <person name="Fujiyama A."/>
            <person name="Inagaki F."/>
            <person name="Takami H."/>
        </authorList>
    </citation>
    <scope>NUCLEOTIDE SEQUENCE</scope>
    <source>
        <strain evidence="6">Expedition CK06-06</strain>
    </source>
</reference>
<dbReference type="InterPro" id="IPR029044">
    <property type="entry name" value="Nucleotide-diphossugar_trans"/>
</dbReference>
<comment type="similarity">
    <text evidence="1">Belongs to the glycosyltransferase 2 family.</text>
</comment>